<feature type="transmembrane region" description="Helical" evidence="1">
    <location>
        <begin position="151"/>
        <end position="171"/>
    </location>
</feature>
<dbReference type="RefSeq" id="WP_218098983.1">
    <property type="nucleotide sequence ID" value="NZ_CAJVCE010000006.1"/>
</dbReference>
<feature type="transmembrane region" description="Helical" evidence="1">
    <location>
        <begin position="7"/>
        <end position="29"/>
    </location>
</feature>
<dbReference type="InterPro" id="IPR018750">
    <property type="entry name" value="DUF2306_membrane"/>
</dbReference>
<gene>
    <name evidence="2" type="ORF">PAECIP111802_02656</name>
</gene>
<feature type="transmembrane region" description="Helical" evidence="1">
    <location>
        <begin position="49"/>
        <end position="71"/>
    </location>
</feature>
<evidence type="ECO:0008006" key="4">
    <source>
        <dbReference type="Google" id="ProtNLM"/>
    </source>
</evidence>
<dbReference type="EMBL" id="CAJVCE010000006">
    <property type="protein sequence ID" value="CAG7640518.1"/>
    <property type="molecule type" value="Genomic_DNA"/>
</dbReference>
<evidence type="ECO:0000313" key="2">
    <source>
        <dbReference type="EMBL" id="CAG7640518.1"/>
    </source>
</evidence>
<keyword evidence="3" id="KW-1185">Reference proteome</keyword>
<feature type="transmembrane region" description="Helical" evidence="1">
    <location>
        <begin position="177"/>
        <end position="197"/>
    </location>
</feature>
<feature type="transmembrane region" description="Helical" evidence="1">
    <location>
        <begin position="91"/>
        <end position="108"/>
    </location>
</feature>
<sequence>MKKWKPLYGLLASISILFILYALMKNYMIDPGAEGFLSHKTGLKRELNLPVWLNVMYVHVAFACIAMAAGLLNFSNRIFEKSRKFHRINGYVYFVSVLLVVLTSGYMAPYATGGKISSMGFNALNMIWPLITIIALVQVKKKRIIRHRNWMIRSYAFCFTNMLIHLITFLFHQGFGLIYVTSYTIGVYGSIVLLLVIPDIIIRTMPLRIYYGKETGLTDETSV</sequence>
<keyword evidence="1" id="KW-0472">Membrane</keyword>
<protein>
    <recommendedName>
        <fullName evidence="4">DUF2306 domain-containing protein</fullName>
    </recommendedName>
</protein>
<accession>A0ABN7TMM1</accession>
<dbReference type="Proteomes" id="UP000730618">
    <property type="component" value="Unassembled WGS sequence"/>
</dbReference>
<organism evidence="2 3">
    <name type="scientific">Paenibacillus allorhizosphaerae</name>
    <dbReference type="NCBI Taxonomy" id="2849866"/>
    <lineage>
        <taxon>Bacteria</taxon>
        <taxon>Bacillati</taxon>
        <taxon>Bacillota</taxon>
        <taxon>Bacilli</taxon>
        <taxon>Bacillales</taxon>
        <taxon>Paenibacillaceae</taxon>
        <taxon>Paenibacillus</taxon>
    </lineage>
</organism>
<comment type="caution">
    <text evidence="2">The sequence shown here is derived from an EMBL/GenBank/DDBJ whole genome shotgun (WGS) entry which is preliminary data.</text>
</comment>
<feature type="transmembrane region" description="Helical" evidence="1">
    <location>
        <begin position="120"/>
        <end position="139"/>
    </location>
</feature>
<dbReference type="Pfam" id="PF10067">
    <property type="entry name" value="DUF2306"/>
    <property type="match status" value="1"/>
</dbReference>
<keyword evidence="1" id="KW-1133">Transmembrane helix</keyword>
<keyword evidence="1" id="KW-0812">Transmembrane</keyword>
<evidence type="ECO:0000256" key="1">
    <source>
        <dbReference type="SAM" id="Phobius"/>
    </source>
</evidence>
<name>A0ABN7TMM1_9BACL</name>
<evidence type="ECO:0000313" key="3">
    <source>
        <dbReference type="Proteomes" id="UP000730618"/>
    </source>
</evidence>
<reference evidence="2 3" key="1">
    <citation type="submission" date="2021-06" db="EMBL/GenBank/DDBJ databases">
        <authorList>
            <person name="Criscuolo A."/>
        </authorList>
    </citation>
    <scope>NUCLEOTIDE SEQUENCE [LARGE SCALE GENOMIC DNA]</scope>
    <source>
        <strain evidence="3">CIP 111802</strain>
    </source>
</reference>
<proteinExistence type="predicted"/>